<keyword evidence="3" id="KW-0479">Metal-binding</keyword>
<dbReference type="CDD" id="cd18870">
    <property type="entry name" value="NUDIX_AcylCoAdiphos_Nudt19"/>
    <property type="match status" value="1"/>
</dbReference>
<comment type="caution">
    <text evidence="8">The sequence shown here is derived from an EMBL/GenBank/DDBJ whole genome shotgun (WGS) entry which is preliminary data.</text>
</comment>
<dbReference type="GO" id="GO:0016818">
    <property type="term" value="F:hydrolase activity, acting on acid anhydrides, in phosphorus-containing anhydrides"/>
    <property type="evidence" value="ECO:0007669"/>
    <property type="project" value="InterPro"/>
</dbReference>
<dbReference type="Gene3D" id="3.90.79.10">
    <property type="entry name" value="Nucleoside Triphosphate Pyrophosphohydrolase"/>
    <property type="match status" value="1"/>
</dbReference>
<gene>
    <name evidence="8" type="ORF">HNQ60_000223</name>
</gene>
<accession>A0A841HET0</accession>
<dbReference type="EMBL" id="JACHHZ010000001">
    <property type="protein sequence ID" value="MBB6091377.1"/>
    <property type="molecule type" value="Genomic_DNA"/>
</dbReference>
<proteinExistence type="predicted"/>
<dbReference type="PROSITE" id="PS51462">
    <property type="entry name" value="NUDIX"/>
    <property type="match status" value="1"/>
</dbReference>
<organism evidence="8 9">
    <name type="scientific">Povalibacter uvarum</name>
    <dbReference type="NCBI Taxonomy" id="732238"/>
    <lineage>
        <taxon>Bacteria</taxon>
        <taxon>Pseudomonadati</taxon>
        <taxon>Pseudomonadota</taxon>
        <taxon>Gammaproteobacteria</taxon>
        <taxon>Steroidobacterales</taxon>
        <taxon>Steroidobacteraceae</taxon>
        <taxon>Povalibacter</taxon>
    </lineage>
</organism>
<dbReference type="RefSeq" id="WP_184329180.1">
    <property type="nucleotide sequence ID" value="NZ_JACHHZ010000001.1"/>
</dbReference>
<evidence type="ECO:0000256" key="6">
    <source>
        <dbReference type="ARBA" id="ARBA00023211"/>
    </source>
</evidence>
<feature type="domain" description="Nudix hydrolase" evidence="7">
    <location>
        <begin position="15"/>
        <end position="226"/>
    </location>
</feature>
<evidence type="ECO:0000256" key="1">
    <source>
        <dbReference type="ARBA" id="ARBA00001936"/>
    </source>
</evidence>
<dbReference type="InterPro" id="IPR000086">
    <property type="entry name" value="NUDIX_hydrolase_dom"/>
</dbReference>
<dbReference type="AlphaFoldDB" id="A0A841HET0"/>
<keyword evidence="4" id="KW-0378">Hydrolase</keyword>
<name>A0A841HET0_9GAMM</name>
<dbReference type="PANTHER" id="PTHR12318:SF0">
    <property type="entry name" value="ACYL-COENZYME A DIPHOSPHATASE NUDT19"/>
    <property type="match status" value="1"/>
</dbReference>
<keyword evidence="9" id="KW-1185">Reference proteome</keyword>
<evidence type="ECO:0000313" key="9">
    <source>
        <dbReference type="Proteomes" id="UP000588068"/>
    </source>
</evidence>
<dbReference type="PANTHER" id="PTHR12318">
    <property type="entry name" value="TESTOSTERONE-REGULATED PROTEIN RP2"/>
    <property type="match status" value="1"/>
</dbReference>
<evidence type="ECO:0000256" key="3">
    <source>
        <dbReference type="ARBA" id="ARBA00022723"/>
    </source>
</evidence>
<dbReference type="SUPFAM" id="SSF55811">
    <property type="entry name" value="Nudix"/>
    <property type="match status" value="1"/>
</dbReference>
<comment type="cofactor">
    <cofactor evidence="1">
        <name>Mn(2+)</name>
        <dbReference type="ChEBI" id="CHEBI:29035"/>
    </cofactor>
</comment>
<sequence length="308" mass="33484">MTASPDDTRSAAPATPRAAATILLLREIEDRAEVLMVRRHANLAFMAGMWVFPGGALHPSDCSPAALALIDSGAIVRRLGMRDLRDQPLATAQSAGLAFAACRETFEETGVLLATRADGSACDARTLDRIQQSREAVASNATLFVELLQREQLRPDVSTLLYWAHWITPSSAPKRFDTRFFVLRAPESHLASADTSETVESAWMTPAALLDAAHDNAMPISHPTQCNLHDLNEALRRHGSLDRLFTAEATRPVPPILPKMFPEAERTTIVMPWDAAYEKAPGEGVAITRENSGALGSLPSRVTVDKAR</sequence>
<dbReference type="InterPro" id="IPR015797">
    <property type="entry name" value="NUDIX_hydrolase-like_dom_sf"/>
</dbReference>
<protein>
    <submittedName>
        <fullName evidence="8">8-oxo-dGTP pyrophosphatase MutT (NUDIX family)</fullName>
    </submittedName>
</protein>
<keyword evidence="5" id="KW-0460">Magnesium</keyword>
<dbReference type="InterPro" id="IPR039121">
    <property type="entry name" value="NUDT19"/>
</dbReference>
<comment type="cofactor">
    <cofactor evidence="2">
        <name>Mg(2+)</name>
        <dbReference type="ChEBI" id="CHEBI:18420"/>
    </cofactor>
</comment>
<evidence type="ECO:0000259" key="7">
    <source>
        <dbReference type="PROSITE" id="PS51462"/>
    </source>
</evidence>
<reference evidence="8 9" key="1">
    <citation type="submission" date="2020-08" db="EMBL/GenBank/DDBJ databases">
        <title>Genomic Encyclopedia of Type Strains, Phase IV (KMG-IV): sequencing the most valuable type-strain genomes for metagenomic binning, comparative biology and taxonomic classification.</title>
        <authorList>
            <person name="Goeker M."/>
        </authorList>
    </citation>
    <scope>NUCLEOTIDE SEQUENCE [LARGE SCALE GENOMIC DNA]</scope>
    <source>
        <strain evidence="8 9">DSM 26723</strain>
    </source>
</reference>
<dbReference type="GO" id="GO:0046872">
    <property type="term" value="F:metal ion binding"/>
    <property type="evidence" value="ECO:0007669"/>
    <property type="project" value="UniProtKB-KW"/>
</dbReference>
<evidence type="ECO:0000256" key="5">
    <source>
        <dbReference type="ARBA" id="ARBA00022842"/>
    </source>
</evidence>
<evidence type="ECO:0000256" key="4">
    <source>
        <dbReference type="ARBA" id="ARBA00022801"/>
    </source>
</evidence>
<evidence type="ECO:0000256" key="2">
    <source>
        <dbReference type="ARBA" id="ARBA00001946"/>
    </source>
</evidence>
<evidence type="ECO:0000313" key="8">
    <source>
        <dbReference type="EMBL" id="MBB6091377.1"/>
    </source>
</evidence>
<dbReference type="Proteomes" id="UP000588068">
    <property type="component" value="Unassembled WGS sequence"/>
</dbReference>
<keyword evidence="6" id="KW-0464">Manganese</keyword>